<reference evidence="1 2" key="1">
    <citation type="submission" date="2008-08" db="EMBL/GenBank/DDBJ databases">
        <authorList>
            <person name="Madupu R."/>
            <person name="Durkin A.S."/>
            <person name="Torralba M."/>
            <person name="Methe B."/>
            <person name="Sutton G.G."/>
            <person name="Strausberg R.L."/>
            <person name="Nelson K.E."/>
        </authorList>
    </citation>
    <scope>NUCLEOTIDE SEQUENCE [LARGE SCALE GENOMIC DNA]</scope>
    <source>
        <strain evidence="1 2">RM3267</strain>
    </source>
</reference>
<dbReference type="Proteomes" id="UP000003082">
    <property type="component" value="Unassembled WGS sequence"/>
</dbReference>
<evidence type="ECO:0000313" key="2">
    <source>
        <dbReference type="Proteomes" id="UP000003082"/>
    </source>
</evidence>
<evidence type="ECO:0000313" key="1">
    <source>
        <dbReference type="EMBL" id="EEF14975.1"/>
    </source>
</evidence>
<sequence>MQKPANLYPNALFILIRNRNSAKFRLKFRPNRLIGRNRASTKFLPLFCASFIVSAARIGLLG</sequence>
<comment type="caution">
    <text evidence="1">The sequence shown here is derived from an EMBL/GenBank/DDBJ whole genome shotgun (WGS) entry which is preliminary data.</text>
</comment>
<keyword evidence="2" id="KW-1185">Reference proteome</keyword>
<dbReference type="AlphaFoldDB" id="B9CZ88"/>
<dbReference type="STRING" id="553218.CAMRE0001_1669"/>
<proteinExistence type="predicted"/>
<organism evidence="1 2">
    <name type="scientific">Campylobacter rectus RM3267</name>
    <dbReference type="NCBI Taxonomy" id="553218"/>
    <lineage>
        <taxon>Bacteria</taxon>
        <taxon>Pseudomonadati</taxon>
        <taxon>Campylobacterota</taxon>
        <taxon>Epsilonproteobacteria</taxon>
        <taxon>Campylobacterales</taxon>
        <taxon>Campylobacteraceae</taxon>
        <taxon>Campylobacter</taxon>
    </lineage>
</organism>
<gene>
    <name evidence="1" type="ORF">CAMRE0001_1669</name>
</gene>
<accession>B9CZ88</accession>
<name>B9CZ88_CAMRE</name>
<protein>
    <submittedName>
        <fullName evidence="1">Uncharacterized protein</fullName>
    </submittedName>
</protein>
<dbReference type="EMBL" id="ACFU01000003">
    <property type="protein sequence ID" value="EEF14975.1"/>
    <property type="molecule type" value="Genomic_DNA"/>
</dbReference>